<dbReference type="PANTHER" id="PTHR11999">
    <property type="entry name" value="GROUP II PYRIDOXAL-5-PHOSPHATE DECARBOXYLASE"/>
    <property type="match status" value="1"/>
</dbReference>
<dbReference type="InterPro" id="IPR021115">
    <property type="entry name" value="Pyridoxal-P_BS"/>
</dbReference>
<name>A0ABM3CGC3_SALSA</name>
<evidence type="ECO:0000256" key="2">
    <source>
        <dbReference type="ARBA" id="ARBA00009533"/>
    </source>
</evidence>
<dbReference type="PANTHER" id="PTHR11999:SF68">
    <property type="entry name" value="HISTIDINE DECARBOXYLASE"/>
    <property type="match status" value="1"/>
</dbReference>
<feature type="region of interest" description="Disordered" evidence="10">
    <location>
        <begin position="487"/>
        <end position="809"/>
    </location>
</feature>
<keyword evidence="8" id="KW-0456">Lyase</keyword>
<protein>
    <recommendedName>
        <fullName evidence="9">Histidine decarboxylase</fullName>
        <ecNumber evidence="4">4.1.1.22</ecNumber>
    </recommendedName>
</protein>
<evidence type="ECO:0000256" key="3">
    <source>
        <dbReference type="ARBA" id="ARBA00011738"/>
    </source>
</evidence>
<dbReference type="PRINTS" id="PR00800">
    <property type="entry name" value="YHDCRBOXLASE"/>
</dbReference>
<keyword evidence="6" id="KW-0210">Decarboxylase</keyword>
<dbReference type="Gene3D" id="3.90.1150.10">
    <property type="entry name" value="Aspartate Aminotransferase, domain 1"/>
    <property type="match status" value="1"/>
</dbReference>
<dbReference type="Pfam" id="PF00282">
    <property type="entry name" value="Pyridoxal_deC"/>
    <property type="match status" value="1"/>
</dbReference>
<keyword evidence="5" id="KW-0127">Catecholamine biosynthesis</keyword>
<feature type="compositionally biased region" description="Polar residues" evidence="10">
    <location>
        <begin position="668"/>
        <end position="678"/>
    </location>
</feature>
<dbReference type="SUPFAM" id="SSF53383">
    <property type="entry name" value="PLP-dependent transferases"/>
    <property type="match status" value="1"/>
</dbReference>
<dbReference type="Gene3D" id="1.20.1340.10">
    <property type="entry name" value="dopa decarboxylase, N-terminal domain"/>
    <property type="match status" value="1"/>
</dbReference>
<keyword evidence="7" id="KW-0663">Pyridoxal phosphate</keyword>
<evidence type="ECO:0000256" key="10">
    <source>
        <dbReference type="SAM" id="MobiDB-lite"/>
    </source>
</evidence>
<evidence type="ECO:0000313" key="12">
    <source>
        <dbReference type="RefSeq" id="XP_045545601.1"/>
    </source>
</evidence>
<dbReference type="EC" id="4.1.1.22" evidence="4"/>
<dbReference type="InterPro" id="IPR015421">
    <property type="entry name" value="PyrdxlP-dep_Trfase_major"/>
</dbReference>
<dbReference type="InterPro" id="IPR010977">
    <property type="entry name" value="Aromatic_deC"/>
</dbReference>
<comment type="cofactor">
    <cofactor evidence="1">
        <name>pyridoxal 5'-phosphate</name>
        <dbReference type="ChEBI" id="CHEBI:597326"/>
    </cofactor>
</comment>
<organism evidence="11 12">
    <name type="scientific">Salmo salar</name>
    <name type="common">Atlantic salmon</name>
    <dbReference type="NCBI Taxonomy" id="8030"/>
    <lineage>
        <taxon>Eukaryota</taxon>
        <taxon>Metazoa</taxon>
        <taxon>Chordata</taxon>
        <taxon>Craniata</taxon>
        <taxon>Vertebrata</taxon>
        <taxon>Euteleostomi</taxon>
        <taxon>Actinopterygii</taxon>
        <taxon>Neopterygii</taxon>
        <taxon>Teleostei</taxon>
        <taxon>Protacanthopterygii</taxon>
        <taxon>Salmoniformes</taxon>
        <taxon>Salmonidae</taxon>
        <taxon>Salmoninae</taxon>
        <taxon>Salmo</taxon>
    </lineage>
</organism>
<evidence type="ECO:0000256" key="9">
    <source>
        <dbReference type="ARBA" id="ARBA00039946"/>
    </source>
</evidence>
<accession>A0ABM3CGC3</accession>
<dbReference type="RefSeq" id="XP_045545601.1">
    <property type="nucleotide sequence ID" value="XM_045689645.1"/>
</dbReference>
<feature type="compositionally biased region" description="Basic and acidic residues" evidence="10">
    <location>
        <begin position="746"/>
        <end position="757"/>
    </location>
</feature>
<feature type="compositionally biased region" description="Polar residues" evidence="10">
    <location>
        <begin position="780"/>
        <end position="798"/>
    </location>
</feature>
<proteinExistence type="inferred from homology"/>
<comment type="subunit">
    <text evidence="3">Homodimer.</text>
</comment>
<feature type="compositionally biased region" description="Basic and acidic residues" evidence="10">
    <location>
        <begin position="531"/>
        <end position="554"/>
    </location>
</feature>
<dbReference type="Gene3D" id="3.40.640.10">
    <property type="entry name" value="Type I PLP-dependent aspartate aminotransferase-like (Major domain)"/>
    <property type="match status" value="1"/>
</dbReference>
<sequence length="906" mass="100313">MQAEEYNRRGKEMVDYITRYLTTIRERKVTPGPEVKPGYMRELLPDSAPTDPEDWDCIFRDIEKVIMPGVVHWQSPYMHAYYPALTSWPSMLGDMLADAINNIGFTWASSPACTELEMNVMDWLCKALGLPTFFLHHHPDSTGGGILQSTVSESSLVALLAARKARIQQQKRTDPADRDLDDSVVNSRLVAYASDQAHSSVEKAGLISLVKIRFLPPDDHFSLRGDTLKQAIQEDRRRGLVPVMLCATLGTTGVCAFDDLSELGPVCAEEGLWLHVDAAYAGSAFLCPELRGPLGGIEYADSFAFNPSKWMMVHFDCTAFWVKDKYKLQQTFSVDPVYLRHENSDQATDFMHWQIPLSRRFRSLKLWFVMRSFGLKNLQGHIRHGVEMAKLLESLVRCDPNFDMPAERHLGLVVFCLKEGNALTQELLRRLTRSGTMYLVPADIDRKRIIRFTVTSQLTTSEDIIRDWNIIRKMAADLLAEDAEKQAVSKMEEQQSPVRKTVEKLSETNSDSENHTTTAAEGLAASLMTRKPKEIEKAISHTEDETLKTPKKQETGPTQTSPKTGSKELEAGQTQTSPKTGSKELEAGQTQTSPKTGSKELEAGQTQTSPKTGSKELEAGQTQTSPKTGSKELEAGQTQTSPKTGSKELEAGQTQTSPKTGSKELEAGQTQTSPNTGSKELEASPKTGLRELVTSQAQTSQDPETGARDGPKEIPCTAAFRVQRVQPQLRLDSDKTGFRPQPPFWMDKEKSGSENRPRRTVRSLSCSSEPLPGPIGPLFSHNTDPLSKPLSSSVTDSQPGHKDPDLIHPLNDTQLRRLSSGPSPSGLFQIPEWPSPTNSNQLGKRVLRKLTKFYSLPSFCHLWVQCGHYQVCCPVRGLQIAPKLRSPQIPGPPLGVGDSAVGLVPL</sequence>
<comment type="similarity">
    <text evidence="2">Belongs to the group II decarboxylase family.</text>
</comment>
<feature type="compositionally biased region" description="Polar residues" evidence="10">
    <location>
        <begin position="507"/>
        <end position="519"/>
    </location>
</feature>
<dbReference type="GeneID" id="106587893"/>
<dbReference type="InterPro" id="IPR002129">
    <property type="entry name" value="PyrdxlP-dep_de-COase"/>
</dbReference>
<evidence type="ECO:0000256" key="7">
    <source>
        <dbReference type="ARBA" id="ARBA00022898"/>
    </source>
</evidence>
<evidence type="ECO:0000256" key="5">
    <source>
        <dbReference type="ARBA" id="ARBA00022584"/>
    </source>
</evidence>
<dbReference type="InterPro" id="IPR015424">
    <property type="entry name" value="PyrdxlP-dep_Trfase"/>
</dbReference>
<dbReference type="CDD" id="cd06450">
    <property type="entry name" value="DOPA_deC_like"/>
    <property type="match status" value="1"/>
</dbReference>
<gene>
    <name evidence="12" type="primary">LOC106587893</name>
</gene>
<feature type="compositionally biased region" description="Polar residues" evidence="10">
    <location>
        <begin position="555"/>
        <end position="564"/>
    </location>
</feature>
<dbReference type="InterPro" id="IPR015422">
    <property type="entry name" value="PyrdxlP-dep_Trfase_small"/>
</dbReference>
<dbReference type="PROSITE" id="PS00392">
    <property type="entry name" value="DDC_GAD_HDC_YDC"/>
    <property type="match status" value="1"/>
</dbReference>
<feature type="compositionally biased region" description="Polar residues" evidence="10">
    <location>
        <begin position="693"/>
        <end position="703"/>
    </location>
</feature>
<evidence type="ECO:0000256" key="1">
    <source>
        <dbReference type="ARBA" id="ARBA00001933"/>
    </source>
</evidence>
<keyword evidence="11" id="KW-1185">Reference proteome</keyword>
<evidence type="ECO:0000256" key="4">
    <source>
        <dbReference type="ARBA" id="ARBA00012320"/>
    </source>
</evidence>
<evidence type="ECO:0000313" key="11">
    <source>
        <dbReference type="Proteomes" id="UP001652741"/>
    </source>
</evidence>
<evidence type="ECO:0000256" key="8">
    <source>
        <dbReference type="ARBA" id="ARBA00023239"/>
    </source>
</evidence>
<evidence type="ECO:0000256" key="6">
    <source>
        <dbReference type="ARBA" id="ARBA00022793"/>
    </source>
</evidence>
<dbReference type="Proteomes" id="UP001652741">
    <property type="component" value="Chromosome ssa11"/>
</dbReference>
<reference evidence="12" key="1">
    <citation type="submission" date="2025-08" db="UniProtKB">
        <authorList>
            <consortium name="RefSeq"/>
        </authorList>
    </citation>
    <scope>IDENTIFICATION</scope>
</reference>